<sequence>MAVDRFSFERGVRRPIVENELDQKARMLALVLATFADGRTGVARVSRTKLMESCVWKDRKSLTAHVRILEKAGFLAYQPGGRGRSDCSVYQLMLPAHLVSGEVHADHQASPAPADDVNEVKEAALLLYAALEVHGEQRLCDRIKSEHDDWPRLREAVIAQLRRGWDLRKLLMQATAPPSIDAGAVRNVCRLYASRVDRLGPPATRDQYSSGTVTGAAQLRTSAEFRARLIKAQDRLIALGPDRVDQLASCLSHPLQALYRDGGMDPVALPLVELLDGGGLPDLPTTLTEEQQRLRAVCRQRLAILSSAEVDVLAVRLDASMYRVYQRRGPVAVEEWLIRALANDRSHLESHAPIHSLRTV</sequence>
<keyword evidence="2" id="KW-1185">Reference proteome</keyword>
<comment type="caution">
    <text evidence="1">The sequence shown here is derived from an EMBL/GenBank/DDBJ whole genome shotgun (WGS) entry which is preliminary data.</text>
</comment>
<evidence type="ECO:0000313" key="2">
    <source>
        <dbReference type="Proteomes" id="UP000680865"/>
    </source>
</evidence>
<protein>
    <submittedName>
        <fullName evidence="1">Uncharacterized protein</fullName>
    </submittedName>
</protein>
<evidence type="ECO:0000313" key="1">
    <source>
        <dbReference type="EMBL" id="GIM77097.1"/>
    </source>
</evidence>
<name>A0A919VV90_9ACTN</name>
<dbReference type="RefSeq" id="WP_212999999.1">
    <property type="nucleotide sequence ID" value="NZ_BAAATW010000021.1"/>
</dbReference>
<dbReference type="AlphaFoldDB" id="A0A919VV90"/>
<proteinExistence type="predicted"/>
<dbReference type="Proteomes" id="UP000680865">
    <property type="component" value="Unassembled WGS sequence"/>
</dbReference>
<dbReference type="EMBL" id="BOQP01000029">
    <property type="protein sequence ID" value="GIM77097.1"/>
    <property type="molecule type" value="Genomic_DNA"/>
</dbReference>
<gene>
    <name evidence="1" type="ORF">Aco04nite_53720</name>
</gene>
<accession>A0A919VV90</accession>
<organism evidence="1 2">
    <name type="scientific">Winogradskya consettensis</name>
    <dbReference type="NCBI Taxonomy" id="113560"/>
    <lineage>
        <taxon>Bacteria</taxon>
        <taxon>Bacillati</taxon>
        <taxon>Actinomycetota</taxon>
        <taxon>Actinomycetes</taxon>
        <taxon>Micromonosporales</taxon>
        <taxon>Micromonosporaceae</taxon>
        <taxon>Winogradskya</taxon>
    </lineage>
</organism>
<reference evidence="1" key="1">
    <citation type="submission" date="2021-03" db="EMBL/GenBank/DDBJ databases">
        <title>Whole genome shotgun sequence of Actinoplanes consettensis NBRC 14913.</title>
        <authorList>
            <person name="Komaki H."/>
            <person name="Tamura T."/>
        </authorList>
    </citation>
    <scope>NUCLEOTIDE SEQUENCE</scope>
    <source>
        <strain evidence="1">NBRC 14913</strain>
    </source>
</reference>